<evidence type="ECO:0000256" key="6">
    <source>
        <dbReference type="ARBA" id="ARBA00023049"/>
    </source>
</evidence>
<keyword evidence="7" id="KW-0175">Coiled coil</keyword>
<dbReference type="Gene3D" id="2.70.70.10">
    <property type="entry name" value="Glucose Permease (Domain IIA)"/>
    <property type="match status" value="1"/>
</dbReference>
<organism evidence="9 10">
    <name type="scientific">Phyllobacterium phragmitis</name>
    <dbReference type="NCBI Taxonomy" id="2670329"/>
    <lineage>
        <taxon>Bacteria</taxon>
        <taxon>Pseudomonadati</taxon>
        <taxon>Pseudomonadota</taxon>
        <taxon>Alphaproteobacteria</taxon>
        <taxon>Hyphomicrobiales</taxon>
        <taxon>Phyllobacteriaceae</taxon>
        <taxon>Phyllobacterium</taxon>
    </lineage>
</organism>
<dbReference type="Proteomes" id="UP001628091">
    <property type="component" value="Unassembled WGS sequence"/>
</dbReference>
<evidence type="ECO:0000256" key="1">
    <source>
        <dbReference type="ARBA" id="ARBA00001947"/>
    </source>
</evidence>
<dbReference type="Gene3D" id="6.10.250.3150">
    <property type="match status" value="1"/>
</dbReference>
<keyword evidence="6" id="KW-0482">Metalloprotease</keyword>
<keyword evidence="2" id="KW-0645">Protease</keyword>
<evidence type="ECO:0000259" key="8">
    <source>
        <dbReference type="Pfam" id="PF01551"/>
    </source>
</evidence>
<keyword evidence="4 9" id="KW-0378">Hydrolase</keyword>
<proteinExistence type="predicted"/>
<sequence>MNCRSPNPCRTAADRALRKGAAGLAILCAGWLGAGMPLAGLAQDAPLQVQRAETSGELERITGEISLSQEKLTKLDEEIGALKKDQVTITAALIQSAKTEKKLAQDIEDISEKLTSLREQEDGIKLSLKARRGVLAEVLAALQRMGLSPPPAILVRPDDALASVRSAVLLGAVVPEMRQQTEELMGDLKELSRVTASIAGEKARLTETRKSQAEEQHRLSLLLEEKKKLHAQSEEQLAAERRHAEELAQKATNLKELIASLDSQMAAVREAAEAARLAEQKRLAEGQMRAESRDPDANRLTAQADFASLRGRLMLPAAGRISRRFGDKDEITGSSMGEMLETAANATITSPSDGVVLYAGAFRSYGQLLILDTGGGYHIVLAGMQRIDVSQGQFVLAGEPVGAMGEKLLASAASMDVGNGAPMLYIEFRKDGKPVDPAPWWTVRLSGRTQNDT</sequence>
<dbReference type="Pfam" id="PF01551">
    <property type="entry name" value="Peptidase_M23"/>
    <property type="match status" value="1"/>
</dbReference>
<dbReference type="SUPFAM" id="SSF51261">
    <property type="entry name" value="Duplicated hybrid motif"/>
    <property type="match status" value="1"/>
</dbReference>
<evidence type="ECO:0000256" key="3">
    <source>
        <dbReference type="ARBA" id="ARBA00022723"/>
    </source>
</evidence>
<dbReference type="InterPro" id="IPR016047">
    <property type="entry name" value="M23ase_b-sheet_dom"/>
</dbReference>
<evidence type="ECO:0000256" key="4">
    <source>
        <dbReference type="ARBA" id="ARBA00022801"/>
    </source>
</evidence>
<keyword evidence="3" id="KW-0479">Metal-binding</keyword>
<dbReference type="InterPro" id="IPR011055">
    <property type="entry name" value="Dup_hybrid_motif"/>
</dbReference>
<comment type="caution">
    <text evidence="9">The sequence shown here is derived from an EMBL/GenBank/DDBJ whole genome shotgun (WGS) entry which is preliminary data.</text>
</comment>
<dbReference type="CDD" id="cd12797">
    <property type="entry name" value="M23_peptidase"/>
    <property type="match status" value="1"/>
</dbReference>
<dbReference type="GO" id="GO:0016787">
    <property type="term" value="F:hydrolase activity"/>
    <property type="evidence" value="ECO:0007669"/>
    <property type="project" value="UniProtKB-KW"/>
</dbReference>
<evidence type="ECO:0000256" key="7">
    <source>
        <dbReference type="SAM" id="Coils"/>
    </source>
</evidence>
<feature type="coiled-coil region" evidence="7">
    <location>
        <begin position="58"/>
        <end position="120"/>
    </location>
</feature>
<evidence type="ECO:0000256" key="2">
    <source>
        <dbReference type="ARBA" id="ARBA00022670"/>
    </source>
</evidence>
<feature type="coiled-coil region" evidence="7">
    <location>
        <begin position="223"/>
        <end position="271"/>
    </location>
</feature>
<keyword evidence="10" id="KW-1185">Reference proteome</keyword>
<dbReference type="PANTHER" id="PTHR21666:SF288">
    <property type="entry name" value="CELL DIVISION PROTEIN YTFB"/>
    <property type="match status" value="1"/>
</dbReference>
<dbReference type="InterPro" id="IPR050570">
    <property type="entry name" value="Cell_wall_metabolism_enzyme"/>
</dbReference>
<dbReference type="EMBL" id="BAAFZP010000001">
    <property type="protein sequence ID" value="GAB1583385.1"/>
    <property type="molecule type" value="Genomic_DNA"/>
</dbReference>
<accession>A0ABQ0H382</accession>
<protein>
    <submittedName>
        <fullName evidence="9">Murein hydrolase activator EnvC</fullName>
    </submittedName>
</protein>
<gene>
    <name evidence="9" type="ORF">PPNSA23_33280</name>
</gene>
<feature type="domain" description="M23ase beta-sheet core" evidence="8">
    <location>
        <begin position="336"/>
        <end position="437"/>
    </location>
</feature>
<name>A0ABQ0H382_9HYPH</name>
<evidence type="ECO:0000256" key="5">
    <source>
        <dbReference type="ARBA" id="ARBA00022833"/>
    </source>
</evidence>
<comment type="cofactor">
    <cofactor evidence="1">
        <name>Zn(2+)</name>
        <dbReference type="ChEBI" id="CHEBI:29105"/>
    </cofactor>
</comment>
<dbReference type="PANTHER" id="PTHR21666">
    <property type="entry name" value="PEPTIDASE-RELATED"/>
    <property type="match status" value="1"/>
</dbReference>
<evidence type="ECO:0000313" key="10">
    <source>
        <dbReference type="Proteomes" id="UP001628091"/>
    </source>
</evidence>
<reference evidence="9 10" key="1">
    <citation type="submission" date="2024-10" db="EMBL/GenBank/DDBJ databases">
        <title>Isolation, draft genome sequencing and identification of Phyllobacterium sp. NSA23, isolated from leaf soil.</title>
        <authorList>
            <person name="Akita H."/>
        </authorList>
    </citation>
    <scope>NUCLEOTIDE SEQUENCE [LARGE SCALE GENOMIC DNA]</scope>
    <source>
        <strain evidence="9 10">NSA23</strain>
    </source>
</reference>
<evidence type="ECO:0000313" key="9">
    <source>
        <dbReference type="EMBL" id="GAB1583385.1"/>
    </source>
</evidence>
<keyword evidence="5" id="KW-0862">Zinc</keyword>